<dbReference type="UniPathway" id="UPA00109">
    <property type="reaction ID" value="UER00187"/>
</dbReference>
<dbReference type="EC" id="4.2.1.11" evidence="3 12"/>
<dbReference type="SFLD" id="SFLDG00178">
    <property type="entry name" value="enolase"/>
    <property type="match status" value="1"/>
</dbReference>
<dbReference type="Gene3D" id="3.30.390.10">
    <property type="entry name" value="Enolase-like, N-terminal domain"/>
    <property type="match status" value="1"/>
</dbReference>
<sequence>MSIPVLAVHGRQILDSRGNPTVEVEVTLDDGAVGRAAVPSGASTGAHEACELRDGDKDVYLGKGVIQAVENVNEELDDLLTGLDAFDQAAIDQAMIAADGTPNKARLGANAILACSMATAHAAANSCGLPLFRYLGGAGACRLPAPMMNIINGGAHANNGIDLQEFMVMPLGFDTFSDALRCGTEVFHSLKKVLNDKGMSTAVGDEGGFAPDLPNSDEAIEVVLTAIEKAGYKPGEQVKIALDCAASECYDESKKIYTVEGRELDSAGMVELLSGWVEKYPICSIEDGLFEDDWEGWKILTDSIGDKCQLVGDDLFVTNSERLARGINEGIANSILVKVNQIGTLTETMQAVDLAYKNGYTAVMSHRSGETEDTTIADLAVALGTGQIKTGSASRTDRICKYNQLLRIEELLDSNAIYGGTIS</sequence>
<dbReference type="InterPro" id="IPR020810">
    <property type="entry name" value="Enolase_C"/>
</dbReference>
<evidence type="ECO:0000256" key="2">
    <source>
        <dbReference type="ARBA" id="ARBA00009604"/>
    </source>
</evidence>
<evidence type="ECO:0000256" key="15">
    <source>
        <dbReference type="PIRSR" id="PIRSR001400-3"/>
    </source>
</evidence>
<evidence type="ECO:0000259" key="16">
    <source>
        <dbReference type="SMART" id="SM01192"/>
    </source>
</evidence>
<evidence type="ECO:0000256" key="11">
    <source>
        <dbReference type="ARBA" id="ARBA00045763"/>
    </source>
</evidence>
<feature type="binding site" evidence="14">
    <location>
        <position position="156"/>
    </location>
    <ligand>
        <name>substrate</name>
    </ligand>
</feature>
<dbReference type="SFLD" id="SFLDF00002">
    <property type="entry name" value="enolase"/>
    <property type="match status" value="1"/>
</dbReference>
<protein>
    <recommendedName>
        <fullName evidence="4 12">Enolase</fullName>
        <ecNumber evidence="3 12">4.2.1.11</ecNumber>
    </recommendedName>
    <alternativeName>
        <fullName evidence="12">2-phospho-D-glycerate hydro-lyase</fullName>
    </alternativeName>
    <alternativeName>
        <fullName evidence="12">2-phosphoglycerate dehydratase</fullName>
    </alternativeName>
</protein>
<comment type="cofactor">
    <cofactor evidence="15">
        <name>Mg(2+)</name>
        <dbReference type="ChEBI" id="CHEBI:18420"/>
    </cofactor>
    <text evidence="15">Mg(2+) is required for catalysis and for stabilizing the dimer.</text>
</comment>
<evidence type="ECO:0000313" key="19">
    <source>
        <dbReference type="Proteomes" id="UP000317243"/>
    </source>
</evidence>
<feature type="binding site" evidence="12">
    <location>
        <position position="338"/>
    </location>
    <ligand>
        <name>(2R)-2-phosphoglycerate</name>
        <dbReference type="ChEBI" id="CHEBI:58289"/>
    </ligand>
</feature>
<dbReference type="EMBL" id="SIHI01000013">
    <property type="protein sequence ID" value="TWT51509.1"/>
    <property type="molecule type" value="Genomic_DNA"/>
</dbReference>
<feature type="binding site" evidence="12">
    <location>
        <position position="368"/>
    </location>
    <ligand>
        <name>(2R)-2-phosphoglycerate</name>
        <dbReference type="ChEBI" id="CHEBI:58289"/>
    </ligand>
</feature>
<keyword evidence="10 12" id="KW-0456">Lyase</keyword>
<feature type="domain" description="Enolase C-terminal TIM barrel" evidence="16">
    <location>
        <begin position="140"/>
        <end position="423"/>
    </location>
</feature>
<comment type="subcellular location">
    <subcellularLocation>
        <location evidence="12">Cytoplasm</location>
    </subcellularLocation>
    <subcellularLocation>
        <location evidence="12">Secreted</location>
    </subcellularLocation>
    <subcellularLocation>
        <location evidence="12">Cell surface</location>
    </subcellularLocation>
    <text evidence="12">Fractions of enolase are present in both the cytoplasm and on the cell surface.</text>
</comment>
<evidence type="ECO:0000256" key="3">
    <source>
        <dbReference type="ARBA" id="ARBA00012058"/>
    </source>
</evidence>
<dbReference type="SUPFAM" id="SSF51604">
    <property type="entry name" value="Enolase C-terminal domain-like"/>
    <property type="match status" value="1"/>
</dbReference>
<feature type="active site" description="Proton donor" evidence="12 13">
    <location>
        <position position="206"/>
    </location>
</feature>
<evidence type="ECO:0000259" key="17">
    <source>
        <dbReference type="SMART" id="SM01193"/>
    </source>
</evidence>
<dbReference type="Pfam" id="PF03952">
    <property type="entry name" value="Enolase_N"/>
    <property type="match status" value="1"/>
</dbReference>
<feature type="binding site" evidence="12">
    <location>
        <position position="389"/>
    </location>
    <ligand>
        <name>(2R)-2-phosphoglycerate</name>
        <dbReference type="ChEBI" id="CHEBI:58289"/>
    </ligand>
</feature>
<feature type="binding site" evidence="12">
    <location>
        <position position="367"/>
    </location>
    <ligand>
        <name>(2R)-2-phosphoglycerate</name>
        <dbReference type="ChEBI" id="CHEBI:58289"/>
    </ligand>
</feature>
<evidence type="ECO:0000256" key="14">
    <source>
        <dbReference type="PIRSR" id="PIRSR001400-2"/>
    </source>
</evidence>
<comment type="function">
    <text evidence="11 12">Catalyzes the reversible conversion of 2-phosphoglycerate (2-PG) into phosphoenolpyruvate (PEP). It is essential for the degradation of carbohydrates via glycolysis.</text>
</comment>
<dbReference type="RefSeq" id="WP_146511001.1">
    <property type="nucleotide sequence ID" value="NZ_SIHI01000013.1"/>
</dbReference>
<feature type="binding site" evidence="14">
    <location>
        <position position="389"/>
    </location>
    <ligand>
        <name>substrate</name>
    </ligand>
</feature>
<dbReference type="NCBIfam" id="TIGR01060">
    <property type="entry name" value="eno"/>
    <property type="match status" value="1"/>
</dbReference>
<comment type="similarity">
    <text evidence="2 12">Belongs to the enolase family.</text>
</comment>
<evidence type="ECO:0000256" key="6">
    <source>
        <dbReference type="ARBA" id="ARBA00022525"/>
    </source>
</evidence>
<dbReference type="SMART" id="SM01192">
    <property type="entry name" value="Enolase_C"/>
    <property type="match status" value="1"/>
</dbReference>
<dbReference type="GO" id="GO:0009986">
    <property type="term" value="C:cell surface"/>
    <property type="evidence" value="ECO:0007669"/>
    <property type="project" value="UniProtKB-SubCell"/>
</dbReference>
<feature type="binding site" evidence="12">
    <location>
        <position position="164"/>
    </location>
    <ligand>
        <name>(2R)-2-phosphoglycerate</name>
        <dbReference type="ChEBI" id="CHEBI:58289"/>
    </ligand>
</feature>
<feature type="binding site" evidence="14">
    <location>
        <position position="313"/>
    </location>
    <ligand>
        <name>substrate</name>
    </ligand>
</feature>
<dbReference type="InterPro" id="IPR000941">
    <property type="entry name" value="Enolase"/>
</dbReference>
<feature type="domain" description="Enolase N-terminal" evidence="17">
    <location>
        <begin position="5"/>
        <end position="135"/>
    </location>
</feature>
<dbReference type="Pfam" id="PF00113">
    <property type="entry name" value="Enolase_C"/>
    <property type="match status" value="1"/>
</dbReference>
<evidence type="ECO:0000256" key="8">
    <source>
        <dbReference type="ARBA" id="ARBA00022842"/>
    </source>
</evidence>
<feature type="binding site" evidence="12 15">
    <location>
        <position position="286"/>
    </location>
    <ligand>
        <name>Mg(2+)</name>
        <dbReference type="ChEBI" id="CHEBI:18420"/>
    </ligand>
</feature>
<keyword evidence="8 12" id="KW-0460">Magnesium</keyword>
<dbReference type="InterPro" id="IPR020809">
    <property type="entry name" value="Enolase_CS"/>
</dbReference>
<dbReference type="GO" id="GO:0006096">
    <property type="term" value="P:glycolytic process"/>
    <property type="evidence" value="ECO:0007669"/>
    <property type="project" value="UniProtKB-UniRule"/>
</dbReference>
<dbReference type="OrthoDB" id="9804716at2"/>
<dbReference type="FunFam" id="3.20.20.120:FF:000001">
    <property type="entry name" value="Enolase"/>
    <property type="match status" value="1"/>
</dbReference>
<feature type="binding site" evidence="14">
    <location>
        <position position="286"/>
    </location>
    <ligand>
        <name>substrate</name>
    </ligand>
</feature>
<dbReference type="SMART" id="SM01193">
    <property type="entry name" value="Enolase_N"/>
    <property type="match status" value="1"/>
</dbReference>
<dbReference type="SUPFAM" id="SSF54826">
    <property type="entry name" value="Enolase N-terminal domain-like"/>
    <property type="match status" value="1"/>
</dbReference>
<evidence type="ECO:0000256" key="9">
    <source>
        <dbReference type="ARBA" id="ARBA00023152"/>
    </source>
</evidence>
<dbReference type="GO" id="GO:0000015">
    <property type="term" value="C:phosphopyruvate hydratase complex"/>
    <property type="evidence" value="ECO:0007669"/>
    <property type="project" value="InterPro"/>
</dbReference>
<dbReference type="PANTHER" id="PTHR11902">
    <property type="entry name" value="ENOLASE"/>
    <property type="match status" value="1"/>
</dbReference>
<feature type="active site" description="Proton acceptor" evidence="12 13">
    <location>
        <position position="338"/>
    </location>
</feature>
<dbReference type="FunFam" id="3.30.390.10:FF:000001">
    <property type="entry name" value="Enolase"/>
    <property type="match status" value="1"/>
</dbReference>
<dbReference type="PANTHER" id="PTHR11902:SF1">
    <property type="entry name" value="ENOLASE"/>
    <property type="match status" value="1"/>
</dbReference>
<feature type="binding site" evidence="14">
    <location>
        <begin position="365"/>
        <end position="368"/>
    </location>
    <ligand>
        <name>substrate</name>
    </ligand>
</feature>
<organism evidence="18 19">
    <name type="scientific">Thalassoglobus neptunius</name>
    <dbReference type="NCBI Taxonomy" id="1938619"/>
    <lineage>
        <taxon>Bacteria</taxon>
        <taxon>Pseudomonadati</taxon>
        <taxon>Planctomycetota</taxon>
        <taxon>Planctomycetia</taxon>
        <taxon>Planctomycetales</taxon>
        <taxon>Planctomycetaceae</taxon>
        <taxon>Thalassoglobus</taxon>
    </lineage>
</organism>
<keyword evidence="19" id="KW-1185">Reference proteome</keyword>
<dbReference type="PIRSF" id="PIRSF001400">
    <property type="entry name" value="Enolase"/>
    <property type="match status" value="1"/>
</dbReference>
<keyword evidence="5 12" id="KW-0963">Cytoplasm</keyword>
<feature type="binding site" evidence="14">
    <location>
        <position position="165"/>
    </location>
    <ligand>
        <name>substrate</name>
    </ligand>
</feature>
<dbReference type="GO" id="GO:0000287">
    <property type="term" value="F:magnesium ion binding"/>
    <property type="evidence" value="ECO:0007669"/>
    <property type="project" value="UniProtKB-UniRule"/>
</dbReference>
<keyword evidence="7 12" id="KW-0479">Metal-binding</keyword>
<comment type="catalytic activity">
    <reaction evidence="12">
        <text>(2R)-2-phosphoglycerate = phosphoenolpyruvate + H2O</text>
        <dbReference type="Rhea" id="RHEA:10164"/>
        <dbReference type="ChEBI" id="CHEBI:15377"/>
        <dbReference type="ChEBI" id="CHEBI:58289"/>
        <dbReference type="ChEBI" id="CHEBI:58702"/>
        <dbReference type="EC" id="4.2.1.11"/>
    </reaction>
</comment>
<dbReference type="Gene3D" id="3.20.20.120">
    <property type="entry name" value="Enolase-like C-terminal domain"/>
    <property type="match status" value="1"/>
</dbReference>
<evidence type="ECO:0000256" key="1">
    <source>
        <dbReference type="ARBA" id="ARBA00005031"/>
    </source>
</evidence>
<evidence type="ECO:0000256" key="10">
    <source>
        <dbReference type="ARBA" id="ARBA00023239"/>
    </source>
</evidence>
<reference evidence="18 19" key="1">
    <citation type="submission" date="2019-02" db="EMBL/GenBank/DDBJ databases">
        <title>Deep-cultivation of Planctomycetes and their phenomic and genomic characterization uncovers novel biology.</title>
        <authorList>
            <person name="Wiegand S."/>
            <person name="Jogler M."/>
            <person name="Boedeker C."/>
            <person name="Pinto D."/>
            <person name="Vollmers J."/>
            <person name="Rivas-Marin E."/>
            <person name="Kohn T."/>
            <person name="Peeters S.H."/>
            <person name="Heuer A."/>
            <person name="Rast P."/>
            <person name="Oberbeckmann S."/>
            <person name="Bunk B."/>
            <person name="Jeske O."/>
            <person name="Meyerdierks A."/>
            <person name="Storesund J.E."/>
            <person name="Kallscheuer N."/>
            <person name="Luecker S."/>
            <person name="Lage O.M."/>
            <person name="Pohl T."/>
            <person name="Merkel B.J."/>
            <person name="Hornburger P."/>
            <person name="Mueller R.-W."/>
            <person name="Bruemmer F."/>
            <person name="Labrenz M."/>
            <person name="Spormann A.M."/>
            <person name="Op Den Camp H."/>
            <person name="Overmann J."/>
            <person name="Amann R."/>
            <person name="Jetten M.S.M."/>
            <person name="Mascher T."/>
            <person name="Medema M.H."/>
            <person name="Devos D.P."/>
            <person name="Kaster A.-K."/>
            <person name="Ovreas L."/>
            <person name="Rohde M."/>
            <person name="Galperin M.Y."/>
            <person name="Jogler C."/>
        </authorList>
    </citation>
    <scope>NUCLEOTIDE SEQUENCE [LARGE SCALE GENOMIC DNA]</scope>
    <source>
        <strain evidence="18 19">KOR42</strain>
    </source>
</reference>
<comment type="pathway">
    <text evidence="1 12">Carbohydrate degradation; glycolysis; pyruvate from D-glyceraldehyde 3-phosphate: step 4/5.</text>
</comment>
<comment type="caution">
    <text evidence="18">The sequence shown here is derived from an EMBL/GenBank/DDBJ whole genome shotgun (WGS) entry which is preliminary data.</text>
</comment>
<dbReference type="CDD" id="cd03313">
    <property type="entry name" value="enolase"/>
    <property type="match status" value="1"/>
</dbReference>
<dbReference type="HAMAP" id="MF_00318">
    <property type="entry name" value="Enolase"/>
    <property type="match status" value="1"/>
</dbReference>
<feature type="binding site" evidence="12 15">
    <location>
        <position position="243"/>
    </location>
    <ligand>
        <name>Mg(2+)</name>
        <dbReference type="ChEBI" id="CHEBI:18420"/>
    </ligand>
</feature>
<evidence type="ECO:0000256" key="13">
    <source>
        <dbReference type="PIRSR" id="PIRSR001400-1"/>
    </source>
</evidence>
<evidence type="ECO:0000313" key="18">
    <source>
        <dbReference type="EMBL" id="TWT51509.1"/>
    </source>
</evidence>
<accession>A0A5C5WN50</accession>
<dbReference type="SFLD" id="SFLDS00001">
    <property type="entry name" value="Enolase"/>
    <property type="match status" value="1"/>
</dbReference>
<dbReference type="InterPro" id="IPR036849">
    <property type="entry name" value="Enolase-like_C_sf"/>
</dbReference>
<evidence type="ECO:0000256" key="4">
    <source>
        <dbReference type="ARBA" id="ARBA00017068"/>
    </source>
</evidence>
<feature type="binding site" evidence="12 15">
    <location>
        <position position="313"/>
    </location>
    <ligand>
        <name>Mg(2+)</name>
        <dbReference type="ChEBI" id="CHEBI:18420"/>
    </ligand>
</feature>
<dbReference type="GO" id="GO:0004634">
    <property type="term" value="F:phosphopyruvate hydratase activity"/>
    <property type="evidence" value="ECO:0007669"/>
    <property type="project" value="UniProtKB-UniRule"/>
</dbReference>
<dbReference type="PROSITE" id="PS00164">
    <property type="entry name" value="ENOLASE"/>
    <property type="match status" value="1"/>
</dbReference>
<name>A0A5C5WN50_9PLAN</name>
<dbReference type="AlphaFoldDB" id="A0A5C5WN50"/>
<dbReference type="PRINTS" id="PR00148">
    <property type="entry name" value="ENOLASE"/>
</dbReference>
<dbReference type="InterPro" id="IPR029017">
    <property type="entry name" value="Enolase-like_N"/>
</dbReference>
<dbReference type="GO" id="GO:0005576">
    <property type="term" value="C:extracellular region"/>
    <property type="evidence" value="ECO:0007669"/>
    <property type="project" value="UniProtKB-SubCell"/>
</dbReference>
<evidence type="ECO:0000256" key="12">
    <source>
        <dbReference type="HAMAP-Rule" id="MF_00318"/>
    </source>
</evidence>
<evidence type="ECO:0000256" key="7">
    <source>
        <dbReference type="ARBA" id="ARBA00022723"/>
    </source>
</evidence>
<gene>
    <name evidence="12 18" type="primary">eno</name>
    <name evidence="18" type="ORF">KOR42_35570</name>
</gene>
<dbReference type="Proteomes" id="UP000317243">
    <property type="component" value="Unassembled WGS sequence"/>
</dbReference>
<evidence type="ECO:0000256" key="5">
    <source>
        <dbReference type="ARBA" id="ARBA00022490"/>
    </source>
</evidence>
<dbReference type="InterPro" id="IPR020811">
    <property type="entry name" value="Enolase_N"/>
</dbReference>
<keyword evidence="9 12" id="KW-0324">Glycolysis</keyword>
<proteinExistence type="inferred from homology"/>
<keyword evidence="6 12" id="KW-0964">Secreted</keyword>
<comment type="cofactor">
    <cofactor evidence="12">
        <name>Mg(2+)</name>
        <dbReference type="ChEBI" id="CHEBI:18420"/>
    </cofactor>
    <text evidence="12">Binds a second Mg(2+) ion via substrate during catalysis.</text>
</comment>